<dbReference type="Proteomes" id="UP001595882">
    <property type="component" value="Unassembled WGS sequence"/>
</dbReference>
<evidence type="ECO:0000256" key="1">
    <source>
        <dbReference type="ARBA" id="ARBA00005010"/>
    </source>
</evidence>
<gene>
    <name evidence="8" type="ORF">ACFOY7_17005</name>
</gene>
<name>A0ABV8X2T1_9BACI</name>
<evidence type="ECO:0000259" key="7">
    <source>
        <dbReference type="Pfam" id="PF14824"/>
    </source>
</evidence>
<dbReference type="Pfam" id="PF14824">
    <property type="entry name" value="Sirohm_synth_M"/>
    <property type="match status" value="1"/>
</dbReference>
<dbReference type="NCBIfam" id="NF005222">
    <property type="entry name" value="PRK06718.1"/>
    <property type="match status" value="1"/>
</dbReference>
<evidence type="ECO:0000256" key="5">
    <source>
        <dbReference type="ARBA" id="ARBA00023244"/>
    </source>
</evidence>
<keyword evidence="5" id="KW-0627">Porphyrin biosynthesis</keyword>
<proteinExistence type="predicted"/>
<keyword evidence="9" id="KW-1185">Reference proteome</keyword>
<dbReference type="EMBL" id="JBHSDT010000008">
    <property type="protein sequence ID" value="MFC4404771.1"/>
    <property type="molecule type" value="Genomic_DNA"/>
</dbReference>
<dbReference type="InterPro" id="IPR036291">
    <property type="entry name" value="NAD(P)-bd_dom_sf"/>
</dbReference>
<dbReference type="InterPro" id="IPR006367">
    <property type="entry name" value="Sirohaem_synthase_N"/>
</dbReference>
<dbReference type="Gene3D" id="1.10.8.610">
    <property type="entry name" value="SirC, precorrin-2 dehydrogenase, C-terminal helical domain-like"/>
    <property type="match status" value="1"/>
</dbReference>
<evidence type="ECO:0000256" key="6">
    <source>
        <dbReference type="ARBA" id="ARBA00047561"/>
    </source>
</evidence>
<dbReference type="PANTHER" id="PTHR35330">
    <property type="entry name" value="SIROHEME BIOSYNTHESIS PROTEIN MET8"/>
    <property type="match status" value="1"/>
</dbReference>
<evidence type="ECO:0000256" key="3">
    <source>
        <dbReference type="ARBA" id="ARBA00023002"/>
    </source>
</evidence>
<dbReference type="NCBIfam" id="TIGR01470">
    <property type="entry name" value="cysG_Nterm"/>
    <property type="match status" value="1"/>
</dbReference>
<organism evidence="8 9">
    <name type="scientific">Gracilibacillus xinjiangensis</name>
    <dbReference type="NCBI Taxonomy" id="1193282"/>
    <lineage>
        <taxon>Bacteria</taxon>
        <taxon>Bacillati</taxon>
        <taxon>Bacillota</taxon>
        <taxon>Bacilli</taxon>
        <taxon>Bacillales</taxon>
        <taxon>Bacillaceae</taxon>
        <taxon>Gracilibacillus</taxon>
    </lineage>
</organism>
<dbReference type="EC" id="1.3.1.76" evidence="2"/>
<protein>
    <recommendedName>
        <fullName evidence="2">precorrin-2 dehydrogenase</fullName>
        <ecNumber evidence="2">1.3.1.76</ecNumber>
    </recommendedName>
</protein>
<dbReference type="InterPro" id="IPR028161">
    <property type="entry name" value="Met8-like"/>
</dbReference>
<reference evidence="9" key="1">
    <citation type="journal article" date="2019" name="Int. J. Syst. Evol. Microbiol.">
        <title>The Global Catalogue of Microorganisms (GCM) 10K type strain sequencing project: providing services to taxonomists for standard genome sequencing and annotation.</title>
        <authorList>
            <consortium name="The Broad Institute Genomics Platform"/>
            <consortium name="The Broad Institute Genome Sequencing Center for Infectious Disease"/>
            <person name="Wu L."/>
            <person name="Ma J."/>
        </authorList>
    </citation>
    <scope>NUCLEOTIDE SEQUENCE [LARGE SCALE GENOMIC DNA]</scope>
    <source>
        <strain evidence="9">CCUG 37865</strain>
    </source>
</reference>
<dbReference type="Pfam" id="PF22440">
    <property type="entry name" value="SirC_C"/>
    <property type="match status" value="1"/>
</dbReference>
<sequence>MNKIPLMVDLSNKTVLIIGGGTVAERRAKRIHKKCKSLKIISPDVTAYIKDLVIRSNVSWIKKNCTPSDLSKQDIIIIATNDPVVNQMVLKHAPTHTWVNASHDAGKGHIDFPITLERGKLQIAISTGSSSPLLAKKIKKDLELTYTSNYESYIEFLFHVRNLVKSSSFSKKRKHNILQSVVDQPIFDVEKQAEFLSKLKEQM</sequence>
<comment type="catalytic activity">
    <reaction evidence="6">
        <text>precorrin-2 + NAD(+) = sirohydrochlorin + NADH + 2 H(+)</text>
        <dbReference type="Rhea" id="RHEA:15613"/>
        <dbReference type="ChEBI" id="CHEBI:15378"/>
        <dbReference type="ChEBI" id="CHEBI:57540"/>
        <dbReference type="ChEBI" id="CHEBI:57945"/>
        <dbReference type="ChEBI" id="CHEBI:58351"/>
        <dbReference type="ChEBI" id="CHEBI:58827"/>
        <dbReference type="EC" id="1.3.1.76"/>
    </reaction>
</comment>
<accession>A0ABV8X2T1</accession>
<evidence type="ECO:0000256" key="2">
    <source>
        <dbReference type="ARBA" id="ARBA00012400"/>
    </source>
</evidence>
<evidence type="ECO:0000313" key="9">
    <source>
        <dbReference type="Proteomes" id="UP001595882"/>
    </source>
</evidence>
<dbReference type="SUPFAM" id="SSF75615">
    <property type="entry name" value="Siroheme synthase middle domains-like"/>
    <property type="match status" value="1"/>
</dbReference>
<dbReference type="SUPFAM" id="SSF51735">
    <property type="entry name" value="NAD(P)-binding Rossmann-fold domains"/>
    <property type="match status" value="1"/>
</dbReference>
<dbReference type="Gene3D" id="3.40.50.720">
    <property type="entry name" value="NAD(P)-binding Rossmann-like Domain"/>
    <property type="match status" value="1"/>
</dbReference>
<dbReference type="PANTHER" id="PTHR35330:SF1">
    <property type="entry name" value="SIROHEME BIOSYNTHESIS PROTEIN MET8"/>
    <property type="match status" value="1"/>
</dbReference>
<dbReference type="InterPro" id="IPR042518">
    <property type="entry name" value="SirC_C"/>
</dbReference>
<evidence type="ECO:0000256" key="4">
    <source>
        <dbReference type="ARBA" id="ARBA00023027"/>
    </source>
</evidence>
<keyword evidence="4" id="KW-0520">NAD</keyword>
<dbReference type="Pfam" id="PF13241">
    <property type="entry name" value="NAD_binding_7"/>
    <property type="match status" value="1"/>
</dbReference>
<evidence type="ECO:0000313" key="8">
    <source>
        <dbReference type="EMBL" id="MFC4404771.1"/>
    </source>
</evidence>
<dbReference type="InterPro" id="IPR028281">
    <property type="entry name" value="Sirohaem_synthase_central"/>
</dbReference>
<comment type="pathway">
    <text evidence="1">Porphyrin-containing compound metabolism; siroheme biosynthesis; sirohydrochlorin from precorrin-2: step 1/1.</text>
</comment>
<dbReference type="RefSeq" id="WP_390253729.1">
    <property type="nucleotide sequence ID" value="NZ_JBHSDT010000008.1"/>
</dbReference>
<comment type="caution">
    <text evidence="8">The sequence shown here is derived from an EMBL/GenBank/DDBJ whole genome shotgun (WGS) entry which is preliminary data.</text>
</comment>
<keyword evidence="3" id="KW-0560">Oxidoreductase</keyword>
<feature type="domain" description="Siroheme synthase central" evidence="7">
    <location>
        <begin position="118"/>
        <end position="143"/>
    </location>
</feature>